<accession>A0A7W7M4Y4</accession>
<evidence type="ECO:0000313" key="3">
    <source>
        <dbReference type="Proteomes" id="UP000546162"/>
    </source>
</evidence>
<feature type="signal peptide" evidence="1">
    <location>
        <begin position="1"/>
        <end position="23"/>
    </location>
</feature>
<keyword evidence="1" id="KW-0732">Signal</keyword>
<dbReference type="AlphaFoldDB" id="A0A7W7M4Y4"/>
<protein>
    <submittedName>
        <fullName evidence="2">Chitinase</fullName>
        <ecNumber evidence="2">3.2.1.14</ecNumber>
    </submittedName>
</protein>
<feature type="chain" id="PRO_5039500040" evidence="1">
    <location>
        <begin position="24"/>
        <end position="341"/>
    </location>
</feature>
<evidence type="ECO:0000256" key="1">
    <source>
        <dbReference type="SAM" id="SignalP"/>
    </source>
</evidence>
<dbReference type="InterPro" id="IPR017853">
    <property type="entry name" value="GH"/>
</dbReference>
<keyword evidence="2" id="KW-0326">Glycosidase</keyword>
<dbReference type="GO" id="GO:0008843">
    <property type="term" value="F:endochitinase activity"/>
    <property type="evidence" value="ECO:0007669"/>
    <property type="project" value="UniProtKB-EC"/>
</dbReference>
<evidence type="ECO:0000313" key="2">
    <source>
        <dbReference type="EMBL" id="MBB4737222.1"/>
    </source>
</evidence>
<gene>
    <name evidence="2" type="ORF">BJY16_000681</name>
</gene>
<dbReference type="EC" id="3.2.1.14" evidence="2"/>
<proteinExistence type="predicted"/>
<dbReference type="Gene3D" id="3.20.20.80">
    <property type="entry name" value="Glycosidases"/>
    <property type="match status" value="1"/>
</dbReference>
<dbReference type="EMBL" id="JACHNB010000001">
    <property type="protein sequence ID" value="MBB4737222.1"/>
    <property type="molecule type" value="Genomic_DNA"/>
</dbReference>
<dbReference type="InterPro" id="IPR052750">
    <property type="entry name" value="GH18_Chitinase"/>
</dbReference>
<sequence length="341" mass="35157">MRLHRLACASAALLLLLSGCSGGEKRTAQPAPSPAPAPELTGNALGATTIPATLAVAPYLDPAAGTADVGDVVKVTGQRDFTLGYVQARGDRDCTPAWGGRTPLGDRRVAGQVAELQALDGQTVVATGGEAGAYLENACRVDQLVAAYGQALDTAGANRLDVDVEQEVTIHTVAEALATLQQQRGTAITLSLPVAGLAEGLTGPGIALLKGVQAAGVEVTVNALTMNLNAAGGGWGWAMTRAAGAVADDLAAIWPDRPVAEIHRMLGVSPMIGVNATGGTTGPDDAAYLLDWARRQKLGFVRFRSVNRDNGDCADGTVAADCSGIAQTKYRFTLQFRDFPR</sequence>
<dbReference type="Proteomes" id="UP000546162">
    <property type="component" value="Unassembled WGS sequence"/>
</dbReference>
<keyword evidence="2" id="KW-0378">Hydrolase</keyword>
<dbReference type="PANTHER" id="PTHR42976">
    <property type="entry name" value="BIFUNCTIONAL CHITINASE/LYSOZYME-RELATED"/>
    <property type="match status" value="1"/>
</dbReference>
<reference evidence="2 3" key="1">
    <citation type="submission" date="2020-08" db="EMBL/GenBank/DDBJ databases">
        <title>Sequencing the genomes of 1000 actinobacteria strains.</title>
        <authorList>
            <person name="Klenk H.-P."/>
        </authorList>
    </citation>
    <scope>NUCLEOTIDE SEQUENCE [LARGE SCALE GENOMIC DNA]</scope>
    <source>
        <strain evidence="2 3">DSM 45809</strain>
    </source>
</reference>
<dbReference type="PROSITE" id="PS51257">
    <property type="entry name" value="PROKAR_LIPOPROTEIN"/>
    <property type="match status" value="1"/>
</dbReference>
<dbReference type="RefSeq" id="WP_185037664.1">
    <property type="nucleotide sequence ID" value="NZ_BAABFG010000005.1"/>
</dbReference>
<dbReference type="PANTHER" id="PTHR42976:SF1">
    <property type="entry name" value="GH18 DOMAIN-CONTAINING PROTEIN-RELATED"/>
    <property type="match status" value="1"/>
</dbReference>
<organism evidence="2 3">
    <name type="scientific">Actinoplanes octamycinicus</name>
    <dbReference type="NCBI Taxonomy" id="135948"/>
    <lineage>
        <taxon>Bacteria</taxon>
        <taxon>Bacillati</taxon>
        <taxon>Actinomycetota</taxon>
        <taxon>Actinomycetes</taxon>
        <taxon>Micromonosporales</taxon>
        <taxon>Micromonosporaceae</taxon>
        <taxon>Actinoplanes</taxon>
    </lineage>
</organism>
<keyword evidence="3" id="KW-1185">Reference proteome</keyword>
<comment type="caution">
    <text evidence="2">The sequence shown here is derived from an EMBL/GenBank/DDBJ whole genome shotgun (WGS) entry which is preliminary data.</text>
</comment>
<dbReference type="SUPFAM" id="SSF51445">
    <property type="entry name" value="(Trans)glycosidases"/>
    <property type="match status" value="1"/>
</dbReference>
<name>A0A7W7M4Y4_9ACTN</name>